<dbReference type="AlphaFoldDB" id="A0A0E9XJN9"/>
<name>A0A0E9XJN9_ANGAN</name>
<reference evidence="1" key="2">
    <citation type="journal article" date="2015" name="Fish Shellfish Immunol.">
        <title>Early steps in the European eel (Anguilla anguilla)-Vibrio vulnificus interaction in the gills: Role of the RtxA13 toxin.</title>
        <authorList>
            <person name="Callol A."/>
            <person name="Pajuelo D."/>
            <person name="Ebbesson L."/>
            <person name="Teles M."/>
            <person name="MacKenzie S."/>
            <person name="Amaro C."/>
        </authorList>
    </citation>
    <scope>NUCLEOTIDE SEQUENCE</scope>
</reference>
<organism evidence="1">
    <name type="scientific">Anguilla anguilla</name>
    <name type="common">European freshwater eel</name>
    <name type="synonym">Muraena anguilla</name>
    <dbReference type="NCBI Taxonomy" id="7936"/>
    <lineage>
        <taxon>Eukaryota</taxon>
        <taxon>Metazoa</taxon>
        <taxon>Chordata</taxon>
        <taxon>Craniata</taxon>
        <taxon>Vertebrata</taxon>
        <taxon>Euteleostomi</taxon>
        <taxon>Actinopterygii</taxon>
        <taxon>Neopterygii</taxon>
        <taxon>Teleostei</taxon>
        <taxon>Anguilliformes</taxon>
        <taxon>Anguillidae</taxon>
        <taxon>Anguilla</taxon>
    </lineage>
</organism>
<protein>
    <submittedName>
        <fullName evidence="1">Uncharacterized protein</fullName>
    </submittedName>
</protein>
<accession>A0A0E9XJN9</accession>
<reference evidence="1" key="1">
    <citation type="submission" date="2014-11" db="EMBL/GenBank/DDBJ databases">
        <authorList>
            <person name="Amaro Gonzalez C."/>
        </authorList>
    </citation>
    <scope>NUCLEOTIDE SEQUENCE</scope>
</reference>
<evidence type="ECO:0000313" key="1">
    <source>
        <dbReference type="EMBL" id="JAI02865.1"/>
    </source>
</evidence>
<dbReference type="EMBL" id="GBXM01005713">
    <property type="protein sequence ID" value="JAI02865.1"/>
    <property type="molecule type" value="Transcribed_RNA"/>
</dbReference>
<sequence length="70" mass="8234">MILIRRHIAETSELTHSLGIQSHEPDLFPGYCWFKSHIGELVNSDDPKIDFSSREILNIKKKNRNEWVRS</sequence>
<proteinExistence type="predicted"/>